<feature type="domain" description="Zn(2)-C6 fungal-type" evidence="6">
    <location>
        <begin position="25"/>
        <end position="59"/>
    </location>
</feature>
<gene>
    <name evidence="7" type="ORF">OC846_001511</name>
</gene>
<dbReference type="PANTHER" id="PTHR47424">
    <property type="entry name" value="REGULATORY PROTEIN GAL4"/>
    <property type="match status" value="1"/>
</dbReference>
<evidence type="ECO:0000313" key="7">
    <source>
        <dbReference type="EMBL" id="KAK0555959.1"/>
    </source>
</evidence>
<name>A0AAN6JVV8_9BASI</name>
<dbReference type="Gene3D" id="4.10.240.10">
    <property type="entry name" value="Zn(2)-C6 fungal-type DNA-binding domain"/>
    <property type="match status" value="1"/>
</dbReference>
<evidence type="ECO:0000256" key="3">
    <source>
        <dbReference type="ARBA" id="ARBA00023163"/>
    </source>
</evidence>
<keyword evidence="3" id="KW-0804">Transcription</keyword>
<protein>
    <recommendedName>
        <fullName evidence="6">Zn(2)-C6 fungal-type domain-containing protein</fullName>
    </recommendedName>
</protein>
<feature type="compositionally biased region" description="Low complexity" evidence="5">
    <location>
        <begin position="432"/>
        <end position="444"/>
    </location>
</feature>
<dbReference type="EMBL" id="JAPDMZ010000022">
    <property type="protein sequence ID" value="KAK0555959.1"/>
    <property type="molecule type" value="Genomic_DNA"/>
</dbReference>
<dbReference type="SMART" id="SM00066">
    <property type="entry name" value="GAL4"/>
    <property type="match status" value="1"/>
</dbReference>
<dbReference type="GO" id="GO:0008270">
    <property type="term" value="F:zinc ion binding"/>
    <property type="evidence" value="ECO:0007669"/>
    <property type="project" value="InterPro"/>
</dbReference>
<dbReference type="GO" id="GO:0005634">
    <property type="term" value="C:nucleus"/>
    <property type="evidence" value="ECO:0007669"/>
    <property type="project" value="TreeGrafter"/>
</dbReference>
<proteinExistence type="predicted"/>
<keyword evidence="8" id="KW-1185">Reference proteome</keyword>
<dbReference type="SUPFAM" id="SSF57701">
    <property type="entry name" value="Zn2/Cys6 DNA-binding domain"/>
    <property type="match status" value="1"/>
</dbReference>
<reference evidence="7" key="1">
    <citation type="journal article" date="2023" name="PhytoFront">
        <title>Draft Genome Resources of Seven Strains of Tilletia horrida, Causal Agent of Kernel Smut of Rice.</title>
        <authorList>
            <person name="Khanal S."/>
            <person name="Antony Babu S."/>
            <person name="Zhou X.G."/>
        </authorList>
    </citation>
    <scope>NUCLEOTIDE SEQUENCE</scope>
    <source>
        <strain evidence="7">TX6</strain>
    </source>
</reference>
<dbReference type="InterPro" id="IPR036864">
    <property type="entry name" value="Zn2-C6_fun-type_DNA-bd_sf"/>
</dbReference>
<evidence type="ECO:0000256" key="4">
    <source>
        <dbReference type="ARBA" id="ARBA00023242"/>
    </source>
</evidence>
<evidence type="ECO:0000259" key="6">
    <source>
        <dbReference type="PROSITE" id="PS50048"/>
    </source>
</evidence>
<dbReference type="InterPro" id="IPR001138">
    <property type="entry name" value="Zn2Cys6_DnaBD"/>
</dbReference>
<dbReference type="GO" id="GO:0000981">
    <property type="term" value="F:DNA-binding transcription factor activity, RNA polymerase II-specific"/>
    <property type="evidence" value="ECO:0007669"/>
    <property type="project" value="InterPro"/>
</dbReference>
<evidence type="ECO:0000313" key="8">
    <source>
        <dbReference type="Proteomes" id="UP001176517"/>
    </source>
</evidence>
<feature type="compositionally biased region" description="Polar residues" evidence="5">
    <location>
        <begin position="547"/>
        <end position="561"/>
    </location>
</feature>
<feature type="region of interest" description="Disordered" evidence="5">
    <location>
        <begin position="547"/>
        <end position="587"/>
    </location>
</feature>
<dbReference type="PANTHER" id="PTHR47424:SF3">
    <property type="entry name" value="REGULATORY PROTEIN GAL4"/>
    <property type="match status" value="1"/>
</dbReference>
<keyword evidence="4" id="KW-0539">Nucleus</keyword>
<comment type="caution">
    <text evidence="7">The sequence shown here is derived from an EMBL/GenBank/DDBJ whole genome shotgun (WGS) entry which is preliminary data.</text>
</comment>
<evidence type="ECO:0000256" key="2">
    <source>
        <dbReference type="ARBA" id="ARBA00023125"/>
    </source>
</evidence>
<dbReference type="GO" id="GO:0000435">
    <property type="term" value="P:positive regulation of transcription from RNA polymerase II promoter by galactose"/>
    <property type="evidence" value="ECO:0007669"/>
    <property type="project" value="TreeGrafter"/>
</dbReference>
<evidence type="ECO:0000256" key="5">
    <source>
        <dbReference type="SAM" id="MobiDB-lite"/>
    </source>
</evidence>
<dbReference type="GO" id="GO:0000978">
    <property type="term" value="F:RNA polymerase II cis-regulatory region sequence-specific DNA binding"/>
    <property type="evidence" value="ECO:0007669"/>
    <property type="project" value="TreeGrafter"/>
</dbReference>
<accession>A0AAN6JVV8</accession>
<dbReference type="Proteomes" id="UP001176517">
    <property type="component" value="Unassembled WGS sequence"/>
</dbReference>
<dbReference type="CDD" id="cd00067">
    <property type="entry name" value="GAL4"/>
    <property type="match status" value="1"/>
</dbReference>
<organism evidence="7 8">
    <name type="scientific">Tilletia horrida</name>
    <dbReference type="NCBI Taxonomy" id="155126"/>
    <lineage>
        <taxon>Eukaryota</taxon>
        <taxon>Fungi</taxon>
        <taxon>Dikarya</taxon>
        <taxon>Basidiomycota</taxon>
        <taxon>Ustilaginomycotina</taxon>
        <taxon>Exobasidiomycetes</taxon>
        <taxon>Tilletiales</taxon>
        <taxon>Tilletiaceae</taxon>
        <taxon>Tilletia</taxon>
    </lineage>
</organism>
<dbReference type="PROSITE" id="PS00463">
    <property type="entry name" value="ZN2_CY6_FUNGAL_1"/>
    <property type="match status" value="1"/>
</dbReference>
<dbReference type="AlphaFoldDB" id="A0AAN6JVV8"/>
<feature type="region of interest" description="Disordered" evidence="5">
    <location>
        <begin position="382"/>
        <end position="457"/>
    </location>
</feature>
<sequence>MDPFATEPSTSRASPPRFKRVAVTSCDSCRLRKLKCNAKELPAGSTCSSCAKHEWQCTFEDSKESLNRPTTRMRHKIHRNPNPPQPGIYPHHFPASAPSVGQQHGFPLSGLLGAPAPESPPQTGIHPHYFPESAPPVDGLPHTGLLAAPAPEQSNHLDRNSNAQAIYRLAQQLWPHVHVQAHAPSYGWSSGTDAALSHPQDAFTPSGTRDPRLIDPSFNHALHILPIISKLSLPPTLTNPETGITQSMPVTQVAVVLLLRFYADPTTSLASVVPRKQFLQRYQTCLPAPPPPYLLITMLTLAAFLPTTKEPELLAWRGHGWSQAIQAIQVRLHNGVPVCTTVFQTLLLLGIGWVGGPDDRERMIILDMARRAFVFLDGNLDIPASPEPQEDQDWRRSDSGAAAAAAAAGDTVNPVPPEFLTPQIPTSLPIVSAPTVGPSSSSSNAGGGAPQPYDSFLPPASFPTDLGHFGATSSAAMTPFPFSFQAVQPPVDTITSPTSASAIANDLDWSALGLKGLMDGLDPLHDIWSDLAAFDFAHMGAIGEAGESSTSAVEPNTSNGATPAEETLWLGLGKGGAGSSNSAQGLP</sequence>
<keyword evidence="1" id="KW-0805">Transcription regulation</keyword>
<evidence type="ECO:0000256" key="1">
    <source>
        <dbReference type="ARBA" id="ARBA00023015"/>
    </source>
</evidence>
<dbReference type="PROSITE" id="PS50048">
    <property type="entry name" value="ZN2_CY6_FUNGAL_2"/>
    <property type="match status" value="1"/>
</dbReference>
<keyword evidence="2" id="KW-0238">DNA-binding</keyword>
<dbReference type="Pfam" id="PF00172">
    <property type="entry name" value="Zn_clus"/>
    <property type="match status" value="1"/>
</dbReference>
<dbReference type="InterPro" id="IPR051127">
    <property type="entry name" value="Fungal_SecMet_Regulators"/>
</dbReference>